<evidence type="ECO:0000256" key="4">
    <source>
        <dbReference type="PROSITE-ProRule" id="PRU00175"/>
    </source>
</evidence>
<evidence type="ECO:0000259" key="5">
    <source>
        <dbReference type="PROSITE" id="PS50089"/>
    </source>
</evidence>
<dbReference type="SMART" id="SM00184">
    <property type="entry name" value="RING"/>
    <property type="match status" value="1"/>
</dbReference>
<dbReference type="InterPro" id="IPR013083">
    <property type="entry name" value="Znf_RING/FYVE/PHD"/>
</dbReference>
<dbReference type="InterPro" id="IPR017907">
    <property type="entry name" value="Znf_RING_CS"/>
</dbReference>
<proteinExistence type="predicted"/>
<evidence type="ECO:0000256" key="1">
    <source>
        <dbReference type="ARBA" id="ARBA00022723"/>
    </source>
</evidence>
<dbReference type="GO" id="GO:0008270">
    <property type="term" value="F:zinc ion binding"/>
    <property type="evidence" value="ECO:0007669"/>
    <property type="project" value="UniProtKB-KW"/>
</dbReference>
<sequence>MSIKSTSISIETLKQTSEITNKQMCNKNQTLGSKQPSSISSVEISTTVNSNATTLESALNSEKEYKKLNWFGFMNFYITQHSLKEMFQMNQTFTLNLLFLNRFDRLPRLGLSAYSPIEIYMKDMPRIGIEQGHVPYAKTLRYTNKDPQWTHGPFNKYDSVQFIFTLRKYKIEFSYAKDGVRSPVYEYVLPPNKFNAHLILFIMKPMRHMIRVLTDPDYLSLKLKEVEDVLPDKKGIYGKQEKQDWECKVCFDKTIDRALVPCGHCFCHCCVEQMENNIFGPRECPICMTRITDKSPIHKTTNHCLFCAGDHLSQICTKLNTIAVPCGCLVGCTESVYKQKQMIKCCASCNLLVKYYLKVFI</sequence>
<dbReference type="AlphaFoldDB" id="A0A914D8M7"/>
<dbReference type="Proteomes" id="UP000887540">
    <property type="component" value="Unplaced"/>
</dbReference>
<name>A0A914D8M7_9BILA</name>
<keyword evidence="1" id="KW-0479">Metal-binding</keyword>
<keyword evidence="3" id="KW-0862">Zinc</keyword>
<feature type="domain" description="RING-type" evidence="5">
    <location>
        <begin position="247"/>
        <end position="287"/>
    </location>
</feature>
<keyword evidence="6" id="KW-1185">Reference proteome</keyword>
<dbReference type="PROSITE" id="PS50089">
    <property type="entry name" value="ZF_RING_2"/>
    <property type="match status" value="1"/>
</dbReference>
<reference evidence="7" key="1">
    <citation type="submission" date="2022-11" db="UniProtKB">
        <authorList>
            <consortium name="WormBaseParasite"/>
        </authorList>
    </citation>
    <scope>IDENTIFICATION</scope>
</reference>
<dbReference type="SUPFAM" id="SSF57850">
    <property type="entry name" value="RING/U-box"/>
    <property type="match status" value="1"/>
</dbReference>
<dbReference type="PROSITE" id="PS00518">
    <property type="entry name" value="ZF_RING_1"/>
    <property type="match status" value="1"/>
</dbReference>
<protein>
    <submittedName>
        <fullName evidence="7">RING-type domain-containing protein</fullName>
    </submittedName>
</protein>
<evidence type="ECO:0000313" key="6">
    <source>
        <dbReference type="Proteomes" id="UP000887540"/>
    </source>
</evidence>
<evidence type="ECO:0000256" key="3">
    <source>
        <dbReference type="ARBA" id="ARBA00022833"/>
    </source>
</evidence>
<evidence type="ECO:0000313" key="7">
    <source>
        <dbReference type="WBParaSite" id="ACRNAN_scaffold2113.g28574.t1"/>
    </source>
</evidence>
<accession>A0A914D8M7</accession>
<dbReference type="Pfam" id="PF13920">
    <property type="entry name" value="zf-C3HC4_3"/>
    <property type="match status" value="1"/>
</dbReference>
<keyword evidence="2 4" id="KW-0863">Zinc-finger</keyword>
<evidence type="ECO:0000256" key="2">
    <source>
        <dbReference type="ARBA" id="ARBA00022771"/>
    </source>
</evidence>
<dbReference type="CDD" id="cd16449">
    <property type="entry name" value="RING-HC"/>
    <property type="match status" value="1"/>
</dbReference>
<organism evidence="6 7">
    <name type="scientific">Acrobeloides nanus</name>
    <dbReference type="NCBI Taxonomy" id="290746"/>
    <lineage>
        <taxon>Eukaryota</taxon>
        <taxon>Metazoa</taxon>
        <taxon>Ecdysozoa</taxon>
        <taxon>Nematoda</taxon>
        <taxon>Chromadorea</taxon>
        <taxon>Rhabditida</taxon>
        <taxon>Tylenchina</taxon>
        <taxon>Cephalobomorpha</taxon>
        <taxon>Cephaloboidea</taxon>
        <taxon>Cephalobidae</taxon>
        <taxon>Acrobeloides</taxon>
    </lineage>
</organism>
<dbReference type="InterPro" id="IPR001841">
    <property type="entry name" value="Znf_RING"/>
</dbReference>
<dbReference type="WBParaSite" id="ACRNAN_scaffold2113.g28574.t1">
    <property type="protein sequence ID" value="ACRNAN_scaffold2113.g28574.t1"/>
    <property type="gene ID" value="ACRNAN_scaffold2113.g28574"/>
</dbReference>
<dbReference type="Gene3D" id="3.30.40.10">
    <property type="entry name" value="Zinc/RING finger domain, C3HC4 (zinc finger)"/>
    <property type="match status" value="1"/>
</dbReference>